<name>A0A7C9F9T4_OPUST</name>
<organism evidence="1">
    <name type="scientific">Opuntia streptacantha</name>
    <name type="common">Prickly pear cactus</name>
    <name type="synonym">Opuntia cardona</name>
    <dbReference type="NCBI Taxonomy" id="393608"/>
    <lineage>
        <taxon>Eukaryota</taxon>
        <taxon>Viridiplantae</taxon>
        <taxon>Streptophyta</taxon>
        <taxon>Embryophyta</taxon>
        <taxon>Tracheophyta</taxon>
        <taxon>Spermatophyta</taxon>
        <taxon>Magnoliopsida</taxon>
        <taxon>eudicotyledons</taxon>
        <taxon>Gunneridae</taxon>
        <taxon>Pentapetalae</taxon>
        <taxon>Caryophyllales</taxon>
        <taxon>Cactineae</taxon>
        <taxon>Cactaceae</taxon>
        <taxon>Opuntioideae</taxon>
        <taxon>Opuntia</taxon>
    </lineage>
</organism>
<accession>A0A7C9F9T4</accession>
<evidence type="ECO:0000313" key="1">
    <source>
        <dbReference type="EMBL" id="MBA4677908.1"/>
    </source>
</evidence>
<reference evidence="1" key="1">
    <citation type="journal article" date="2013" name="J. Plant Res.">
        <title>Effect of fungi and light on seed germination of three Opuntia species from semiarid lands of central Mexico.</title>
        <authorList>
            <person name="Delgado-Sanchez P."/>
            <person name="Jimenez-Bremont J.F."/>
            <person name="Guerrero-Gonzalez Mde L."/>
            <person name="Flores J."/>
        </authorList>
    </citation>
    <scope>NUCLEOTIDE SEQUENCE</scope>
    <source>
        <tissue evidence="1">Cladode</tissue>
    </source>
</reference>
<dbReference type="EMBL" id="GISG01276951">
    <property type="protein sequence ID" value="MBA4677908.1"/>
    <property type="molecule type" value="Transcribed_RNA"/>
</dbReference>
<sequence>MLSVNCFQLCANCSTSSGLTLPCSSLGCSSLGHFSTLVTAHWPTQSLRVPAVKSSLAVKVSLISNLGSEFQPWRLLSCGISSPEFSVVYGGFARYGRGRSSTPTSVPVIRLRGPRSAFVESISSG</sequence>
<protein>
    <submittedName>
        <fullName evidence="1">Uncharacterized protein</fullName>
    </submittedName>
</protein>
<proteinExistence type="predicted"/>
<dbReference type="AlphaFoldDB" id="A0A7C9F9T4"/>
<reference evidence="1" key="2">
    <citation type="submission" date="2020-07" db="EMBL/GenBank/DDBJ databases">
        <authorList>
            <person name="Vera ALvarez R."/>
            <person name="Arias-Moreno D.M."/>
            <person name="Jimenez-Jacinto V."/>
            <person name="Jimenez-Bremont J.F."/>
            <person name="Swaminathan K."/>
            <person name="Moose S.P."/>
            <person name="Guerrero-Gonzalez M.L."/>
            <person name="Marino-Ramirez L."/>
            <person name="Landsman D."/>
            <person name="Rodriguez-Kessler M."/>
            <person name="Delgado-Sanchez P."/>
        </authorList>
    </citation>
    <scope>NUCLEOTIDE SEQUENCE</scope>
    <source>
        <tissue evidence="1">Cladode</tissue>
    </source>
</reference>
<dbReference type="EMBL" id="GISG01276952">
    <property type="protein sequence ID" value="MBA4677909.1"/>
    <property type="molecule type" value="Transcribed_RNA"/>
</dbReference>